<dbReference type="OMA" id="EYIMFEL"/>
<accession>A0A670JXI9</accession>
<name>A0A670JXI9_PODMU</name>
<keyword evidence="3" id="KW-1185">Reference proteome</keyword>
<feature type="transmembrane region" description="Helical" evidence="1">
    <location>
        <begin position="63"/>
        <end position="85"/>
    </location>
</feature>
<protein>
    <submittedName>
        <fullName evidence="2">Uncharacterized protein</fullName>
    </submittedName>
</protein>
<keyword evidence="1" id="KW-0472">Membrane</keyword>
<evidence type="ECO:0000313" key="3">
    <source>
        <dbReference type="Proteomes" id="UP000472272"/>
    </source>
</evidence>
<dbReference type="PANTHER" id="PTHR48424">
    <property type="entry name" value="DYNEIN LIGHT CHAIN-RELATED"/>
    <property type="match status" value="1"/>
</dbReference>
<organism evidence="2 3">
    <name type="scientific">Podarcis muralis</name>
    <name type="common">Wall lizard</name>
    <name type="synonym">Lacerta muralis</name>
    <dbReference type="NCBI Taxonomy" id="64176"/>
    <lineage>
        <taxon>Eukaryota</taxon>
        <taxon>Metazoa</taxon>
        <taxon>Chordata</taxon>
        <taxon>Craniata</taxon>
        <taxon>Vertebrata</taxon>
        <taxon>Euteleostomi</taxon>
        <taxon>Lepidosauria</taxon>
        <taxon>Squamata</taxon>
        <taxon>Bifurcata</taxon>
        <taxon>Unidentata</taxon>
        <taxon>Episquamata</taxon>
        <taxon>Laterata</taxon>
        <taxon>Lacertibaenia</taxon>
        <taxon>Lacertidae</taxon>
        <taxon>Podarcis</taxon>
    </lineage>
</organism>
<dbReference type="Ensembl" id="ENSPMRT00000031825.1">
    <property type="protein sequence ID" value="ENSPMRP00000030013.1"/>
    <property type="gene ID" value="ENSPMRG00000019406.1"/>
</dbReference>
<dbReference type="Proteomes" id="UP000472272">
    <property type="component" value="Chromosome 15"/>
</dbReference>
<dbReference type="PANTHER" id="PTHR48424:SF2">
    <property type="entry name" value="DYNEIN LIGHT CHAIN"/>
    <property type="match status" value="1"/>
</dbReference>
<reference evidence="2 3" key="1">
    <citation type="journal article" date="2019" name="Proc. Natl. Acad. Sci. U.S.A.">
        <title>Regulatory changes in pterin and carotenoid genes underlie balanced color polymorphisms in the wall lizard.</title>
        <authorList>
            <person name="Andrade P."/>
            <person name="Pinho C."/>
            <person name="Perez I de Lanuza G."/>
            <person name="Afonso S."/>
            <person name="Brejcha J."/>
            <person name="Rubin C.J."/>
            <person name="Wallerman O."/>
            <person name="Pereira P."/>
            <person name="Sabatino S.J."/>
            <person name="Bellati A."/>
            <person name="Pellitteri-Rosa D."/>
            <person name="Bosakova Z."/>
            <person name="Bunikis I."/>
            <person name="Carretero M.A."/>
            <person name="Feiner N."/>
            <person name="Marsik P."/>
            <person name="Pauperio F."/>
            <person name="Salvi D."/>
            <person name="Soler L."/>
            <person name="While G.M."/>
            <person name="Uller T."/>
            <person name="Font E."/>
            <person name="Andersson L."/>
            <person name="Carneiro M."/>
        </authorList>
    </citation>
    <scope>NUCLEOTIDE SEQUENCE</scope>
</reference>
<dbReference type="AlphaFoldDB" id="A0A670JXI9"/>
<reference evidence="2" key="3">
    <citation type="submission" date="2025-09" db="UniProtKB">
        <authorList>
            <consortium name="Ensembl"/>
        </authorList>
    </citation>
    <scope>IDENTIFICATION</scope>
</reference>
<keyword evidence="1" id="KW-1133">Transmembrane helix</keyword>
<reference evidence="2" key="2">
    <citation type="submission" date="2025-08" db="UniProtKB">
        <authorList>
            <consortium name="Ensembl"/>
        </authorList>
    </citation>
    <scope>IDENTIFICATION</scope>
</reference>
<proteinExistence type="predicted"/>
<sequence>MFLARRHQENCNLAQIEINEMLRLVRYVAAEIPAHDAMPSGVALFPLSQVRAPQYLFDVCRYVLFYVVLLHGLSGAIDSILLHVLGHVRILDHCLSVRHDGPVGRKPERKVKSLCRPPQVCHGATPWNGGLQGGRAGLRGRLKLCCVQSDR</sequence>
<evidence type="ECO:0000256" key="1">
    <source>
        <dbReference type="SAM" id="Phobius"/>
    </source>
</evidence>
<evidence type="ECO:0000313" key="2">
    <source>
        <dbReference type="Ensembl" id="ENSPMRP00000030013.1"/>
    </source>
</evidence>
<keyword evidence="1" id="KW-0812">Transmembrane</keyword>
<dbReference type="GeneTree" id="ENSGT00960000188608"/>